<evidence type="ECO:0000313" key="2">
    <source>
        <dbReference type="Proteomes" id="UP000253034"/>
    </source>
</evidence>
<dbReference type="EMBL" id="QPJT01000071">
    <property type="protein sequence ID" value="RCX06858.1"/>
    <property type="molecule type" value="Genomic_DNA"/>
</dbReference>
<proteinExistence type="predicted"/>
<accession>A0A369AER3</accession>
<name>A0A369AER3_9FIRM</name>
<protein>
    <submittedName>
        <fullName evidence="1">Uncharacterized protein</fullName>
    </submittedName>
</protein>
<organism evidence="1 2">
    <name type="scientific">Anaerobacterium chartisolvens</name>
    <dbReference type="NCBI Taxonomy" id="1297424"/>
    <lineage>
        <taxon>Bacteria</taxon>
        <taxon>Bacillati</taxon>
        <taxon>Bacillota</taxon>
        <taxon>Clostridia</taxon>
        <taxon>Eubacteriales</taxon>
        <taxon>Oscillospiraceae</taxon>
        <taxon>Anaerobacterium</taxon>
    </lineage>
</organism>
<reference evidence="1 2" key="1">
    <citation type="submission" date="2018-07" db="EMBL/GenBank/DDBJ databases">
        <title>Genomic Encyclopedia of Type Strains, Phase IV (KMG-IV): sequencing the most valuable type-strain genomes for metagenomic binning, comparative biology and taxonomic classification.</title>
        <authorList>
            <person name="Goeker M."/>
        </authorList>
    </citation>
    <scope>NUCLEOTIDE SEQUENCE [LARGE SCALE GENOMIC DNA]</scope>
    <source>
        <strain evidence="1 2">DSM 27016</strain>
    </source>
</reference>
<gene>
    <name evidence="1" type="ORF">DFR58_1712</name>
</gene>
<dbReference type="AlphaFoldDB" id="A0A369AER3"/>
<sequence>MNNPNLLLVFILEILGNRGNRDASALVCIQHINKANLLNSCAGKIYIAKAMLVYLDFPTICFMHSRKRPLHSVHDLFINHIH</sequence>
<comment type="caution">
    <text evidence="1">The sequence shown here is derived from an EMBL/GenBank/DDBJ whole genome shotgun (WGS) entry which is preliminary data.</text>
</comment>
<dbReference type="Proteomes" id="UP000253034">
    <property type="component" value="Unassembled WGS sequence"/>
</dbReference>
<evidence type="ECO:0000313" key="1">
    <source>
        <dbReference type="EMBL" id="RCX06858.1"/>
    </source>
</evidence>
<keyword evidence="2" id="KW-1185">Reference proteome</keyword>